<organism evidence="1 2">
    <name type="scientific">Eragrostis curvula</name>
    <name type="common">weeping love grass</name>
    <dbReference type="NCBI Taxonomy" id="38414"/>
    <lineage>
        <taxon>Eukaryota</taxon>
        <taxon>Viridiplantae</taxon>
        <taxon>Streptophyta</taxon>
        <taxon>Embryophyta</taxon>
        <taxon>Tracheophyta</taxon>
        <taxon>Spermatophyta</taxon>
        <taxon>Magnoliopsida</taxon>
        <taxon>Liliopsida</taxon>
        <taxon>Poales</taxon>
        <taxon>Poaceae</taxon>
        <taxon>PACMAD clade</taxon>
        <taxon>Chloridoideae</taxon>
        <taxon>Eragrostideae</taxon>
        <taxon>Eragrostidinae</taxon>
        <taxon>Eragrostis</taxon>
    </lineage>
</organism>
<gene>
    <name evidence="1" type="ORF">EJB05_29868</name>
</gene>
<keyword evidence="2" id="KW-1185">Reference proteome</keyword>
<accession>A0A5J9UVI1</accession>
<reference evidence="1 2" key="1">
    <citation type="journal article" date="2019" name="Sci. Rep.">
        <title>A high-quality genome of Eragrostis curvula grass provides insights into Poaceae evolution and supports new strategies to enhance forage quality.</title>
        <authorList>
            <person name="Carballo J."/>
            <person name="Santos B.A.C.M."/>
            <person name="Zappacosta D."/>
            <person name="Garbus I."/>
            <person name="Selva J.P."/>
            <person name="Gallo C.A."/>
            <person name="Diaz A."/>
            <person name="Albertini E."/>
            <person name="Caccamo M."/>
            <person name="Echenique V."/>
        </authorList>
    </citation>
    <scope>NUCLEOTIDE SEQUENCE [LARGE SCALE GENOMIC DNA]</scope>
    <source>
        <strain evidence="2">cv. Victoria</strain>
        <tissue evidence="1">Leaf</tissue>
    </source>
</reference>
<dbReference type="AlphaFoldDB" id="A0A5J9UVI1"/>
<name>A0A5J9UVI1_9POAL</name>
<dbReference type="Proteomes" id="UP000324897">
    <property type="component" value="Chromosome 2"/>
</dbReference>
<dbReference type="EMBL" id="RWGY01000013">
    <property type="protein sequence ID" value="TVU27268.1"/>
    <property type="molecule type" value="Genomic_DNA"/>
</dbReference>
<evidence type="ECO:0000313" key="1">
    <source>
        <dbReference type="EMBL" id="TVU27268.1"/>
    </source>
</evidence>
<evidence type="ECO:0000313" key="2">
    <source>
        <dbReference type="Proteomes" id="UP000324897"/>
    </source>
</evidence>
<proteinExistence type="predicted"/>
<comment type="caution">
    <text evidence="1">The sequence shown here is derived from an EMBL/GenBank/DDBJ whole genome shotgun (WGS) entry which is preliminary data.</text>
</comment>
<sequence length="106" mass="11381">MPLRLRTPLQQPEVSEPLPVAYAMHGARLDPTWPQVIAADASVASSATTTAKATRACFLFRAISASVERLRGNGTETPHLPGTPATVPMLILPTLPARLLRHRHAA</sequence>
<protein>
    <submittedName>
        <fullName evidence="1">Uncharacterized protein</fullName>
    </submittedName>
</protein>
<dbReference type="Gramene" id="TVU27268">
    <property type="protein sequence ID" value="TVU27268"/>
    <property type="gene ID" value="EJB05_29868"/>
</dbReference>